<organism evidence="2 3">
    <name type="scientific">Polarella glacialis</name>
    <name type="common">Dinoflagellate</name>
    <dbReference type="NCBI Taxonomy" id="89957"/>
    <lineage>
        <taxon>Eukaryota</taxon>
        <taxon>Sar</taxon>
        <taxon>Alveolata</taxon>
        <taxon>Dinophyceae</taxon>
        <taxon>Suessiales</taxon>
        <taxon>Suessiaceae</taxon>
        <taxon>Polarella</taxon>
    </lineage>
</organism>
<dbReference type="EMBL" id="CAJNNW010026017">
    <property type="protein sequence ID" value="CAE8681990.1"/>
    <property type="molecule type" value="Genomic_DNA"/>
</dbReference>
<gene>
    <name evidence="2" type="ORF">PGLA2088_LOCUS22724</name>
</gene>
<protein>
    <submittedName>
        <fullName evidence="2">Uncharacterized protein</fullName>
    </submittedName>
</protein>
<dbReference type="AlphaFoldDB" id="A0A813JRY4"/>
<reference evidence="2" key="1">
    <citation type="submission" date="2021-02" db="EMBL/GenBank/DDBJ databases">
        <authorList>
            <person name="Dougan E. K."/>
            <person name="Rhodes N."/>
            <person name="Thang M."/>
            <person name="Chan C."/>
        </authorList>
    </citation>
    <scope>NUCLEOTIDE SEQUENCE</scope>
</reference>
<accession>A0A813JRY4</accession>
<feature type="compositionally biased region" description="Low complexity" evidence="1">
    <location>
        <begin position="1"/>
        <end position="14"/>
    </location>
</feature>
<feature type="compositionally biased region" description="Acidic residues" evidence="1">
    <location>
        <begin position="122"/>
        <end position="132"/>
    </location>
</feature>
<evidence type="ECO:0000313" key="3">
    <source>
        <dbReference type="Proteomes" id="UP000626109"/>
    </source>
</evidence>
<feature type="non-terminal residue" evidence="2">
    <location>
        <position position="1"/>
    </location>
</feature>
<feature type="region of interest" description="Disordered" evidence="1">
    <location>
        <begin position="1"/>
        <end position="29"/>
    </location>
</feature>
<proteinExistence type="predicted"/>
<name>A0A813JRY4_POLGL</name>
<feature type="non-terminal residue" evidence="2">
    <location>
        <position position="283"/>
    </location>
</feature>
<sequence length="283" mass="30891">RGSRSSACGRSAGLRTRKPSASLASPRPPISCMSGAARLASLRQEARLLTRLRIATWRDESSRKRTTSWLCRAGLRVRGQVTAAPRYLQLIGSRDLARQIGVAKEETAAQLGIARAMRETDDFSPFDTEETQGESGAGSAPDSRGAQVPFLSTAPLAFRIRKSVDFHEVGGAAFHPTETVVTPALKCWVQHLVDVRIQELRRRQLEDGDRLKAEMSALRRLQVEASSQQRQGAEELFATAASLVDAHRDLHSLQRAQATAASSRRTAEGQLGAGQKLLSNRLD</sequence>
<evidence type="ECO:0000256" key="1">
    <source>
        <dbReference type="SAM" id="MobiDB-lite"/>
    </source>
</evidence>
<comment type="caution">
    <text evidence="2">The sequence shown here is derived from an EMBL/GenBank/DDBJ whole genome shotgun (WGS) entry which is preliminary data.</text>
</comment>
<dbReference type="Proteomes" id="UP000626109">
    <property type="component" value="Unassembled WGS sequence"/>
</dbReference>
<evidence type="ECO:0000313" key="2">
    <source>
        <dbReference type="EMBL" id="CAE8681990.1"/>
    </source>
</evidence>
<feature type="region of interest" description="Disordered" evidence="1">
    <location>
        <begin position="120"/>
        <end position="146"/>
    </location>
</feature>